<evidence type="ECO:0008006" key="3">
    <source>
        <dbReference type="Google" id="ProtNLM"/>
    </source>
</evidence>
<dbReference type="EMBL" id="CP075157">
    <property type="protein sequence ID" value="UTX44305.1"/>
    <property type="molecule type" value="Genomic_DNA"/>
</dbReference>
<protein>
    <recommendedName>
        <fullName evidence="3">Outer kinetochore protein ASK1</fullName>
    </recommendedName>
</protein>
<accession>A0A9Q9FCK5</accession>
<reference evidence="1" key="1">
    <citation type="submission" date="2021-05" db="EMBL/GenBank/DDBJ databases">
        <title>Encephalitozoon hellem ATCC 50604 Complete Genome.</title>
        <authorList>
            <person name="Mascarenhas dos Santos A.C."/>
            <person name="Julian A.T."/>
            <person name="Pombert J.-F."/>
        </authorList>
    </citation>
    <scope>NUCLEOTIDE SEQUENCE</scope>
    <source>
        <strain evidence="1">ATCC 50604</strain>
    </source>
</reference>
<sequence length="228" mass="26178">MIEIEEEIIHTVEEIDTTFSSINRTLKNIREFVERIGRDRRKIGKDLEPWMKFFSVESEDSIESEVPYSEAGQEIGEDPSFQNICVTEGSPESMKFSSPRNPFVDSTSSEMLNKTFLGDLSARFHTSNVENESSSFVRIAEERAFKPYEESESSEDILPFNPDMLPPLFRNEKGLFLVYEAISRGSNVTIEEIYKEVSGVSREKISIFVDLLLRKRFIAKEGDTFRTG</sequence>
<dbReference type="AlphaFoldDB" id="A0A9Q9FCK5"/>
<organism evidence="1 2">
    <name type="scientific">Encephalitozoon hellem</name>
    <name type="common">Microsporidian parasite</name>
    <dbReference type="NCBI Taxonomy" id="27973"/>
    <lineage>
        <taxon>Eukaryota</taxon>
        <taxon>Fungi</taxon>
        <taxon>Fungi incertae sedis</taxon>
        <taxon>Microsporidia</taxon>
        <taxon>Unikaryonidae</taxon>
        <taxon>Encephalitozoon</taxon>
    </lineage>
</organism>
<evidence type="ECO:0000313" key="1">
    <source>
        <dbReference type="EMBL" id="UTX44305.1"/>
    </source>
</evidence>
<evidence type="ECO:0000313" key="2">
    <source>
        <dbReference type="Proteomes" id="UP001059546"/>
    </source>
</evidence>
<name>A0A9Q9FCK5_ENCHE</name>
<gene>
    <name evidence="1" type="ORF">GPU96_11g21040</name>
</gene>
<dbReference type="Proteomes" id="UP001059546">
    <property type="component" value="Chromosome XI"/>
</dbReference>
<proteinExistence type="predicted"/>